<evidence type="ECO:0000259" key="1">
    <source>
        <dbReference type="Pfam" id="PF01979"/>
    </source>
</evidence>
<protein>
    <submittedName>
        <fullName evidence="2">Dihydroorotase family protein</fullName>
    </submittedName>
</protein>
<dbReference type="Gene3D" id="3.20.20.140">
    <property type="entry name" value="Metal-dependent hydrolases"/>
    <property type="match status" value="1"/>
</dbReference>
<name>A0A6B3RMC9_9RHOB</name>
<comment type="caution">
    <text evidence="2">The sequence shown here is derived from an EMBL/GenBank/DDBJ whole genome shotgun (WGS) entry which is preliminary data.</text>
</comment>
<proteinExistence type="predicted"/>
<dbReference type="InterPro" id="IPR006680">
    <property type="entry name" value="Amidohydro-rel"/>
</dbReference>
<accession>A0A6B3RMC9</accession>
<dbReference type="InterPro" id="IPR011059">
    <property type="entry name" value="Metal-dep_hydrolase_composite"/>
</dbReference>
<reference evidence="2 3" key="1">
    <citation type="submission" date="2020-02" db="EMBL/GenBank/DDBJ databases">
        <title>Rhodobacter algicola sp. nov., isolated from microalga culture.</title>
        <authorList>
            <person name="Park C.-Y."/>
        </authorList>
    </citation>
    <scope>NUCLEOTIDE SEQUENCE [LARGE SCALE GENOMIC DNA]</scope>
    <source>
        <strain evidence="2 3">ETT8</strain>
    </source>
</reference>
<dbReference type="Gene3D" id="2.30.40.10">
    <property type="entry name" value="Urease, subunit C, domain 1"/>
    <property type="match status" value="1"/>
</dbReference>
<feature type="domain" description="Amidohydrolase-related" evidence="1">
    <location>
        <begin position="52"/>
        <end position="402"/>
    </location>
</feature>
<keyword evidence="3" id="KW-1185">Reference proteome</keyword>
<dbReference type="SUPFAM" id="SSF51338">
    <property type="entry name" value="Composite domain of metallo-dependent hydrolases"/>
    <property type="match status" value="1"/>
</dbReference>
<dbReference type="Proteomes" id="UP000481421">
    <property type="component" value="Unassembled WGS sequence"/>
</dbReference>
<dbReference type="SUPFAM" id="SSF51556">
    <property type="entry name" value="Metallo-dependent hydrolases"/>
    <property type="match status" value="1"/>
</dbReference>
<dbReference type="InterPro" id="IPR050138">
    <property type="entry name" value="DHOase/Allantoinase_Hydrolase"/>
</dbReference>
<sequence>MTDSVIISGGTVLSPDGPVAGSVLVKHGQIAALLSPGETAEAARQIDASGLMVLPGAIDIHCHIRAPAYPQRGTVASETAACAKGGITTVFEMPITDPCCNAPDRVALRRDHFSQSAHIDFGLYAAPVELTEAAFDALAASGIVALKIFTTPAPVGREHEFAGLAWPHAADQLRVLQLAARIGLPVVVHAEHAGLLAQAESAAALLDPADAATHNAARPPLAEALAVAQLLTMNITAGAKLHIAHVTSADTVEVLRRFAGSSDFSAETCPHYLTYTADDVARAGVCAKINPPIRQAADRAALWDALSDGTIGHVTTDHAAFSAAEKAAHEGNFLTAPPGHPGTEVLLPTLLDAVALGRLTIGQAMRLVSGAAAQRFALPGKGKLAPGADADIVLVDMADETHVTEGGLLTAARSVARLSHGARFRGAVVHTLLAGQTVWNGSLTGAQGLGRFITPHHQETAG</sequence>
<dbReference type="GO" id="GO:0005737">
    <property type="term" value="C:cytoplasm"/>
    <property type="evidence" value="ECO:0007669"/>
    <property type="project" value="TreeGrafter"/>
</dbReference>
<dbReference type="GO" id="GO:0006145">
    <property type="term" value="P:purine nucleobase catabolic process"/>
    <property type="evidence" value="ECO:0007669"/>
    <property type="project" value="TreeGrafter"/>
</dbReference>
<dbReference type="PANTHER" id="PTHR43668:SF2">
    <property type="entry name" value="ALLANTOINASE"/>
    <property type="match status" value="1"/>
</dbReference>
<organism evidence="2 3">
    <name type="scientific">Pseudotabrizicola algicola</name>
    <dbReference type="NCBI Taxonomy" id="2709381"/>
    <lineage>
        <taxon>Bacteria</taxon>
        <taxon>Pseudomonadati</taxon>
        <taxon>Pseudomonadota</taxon>
        <taxon>Alphaproteobacteria</taxon>
        <taxon>Rhodobacterales</taxon>
        <taxon>Paracoccaceae</taxon>
        <taxon>Pseudotabrizicola</taxon>
    </lineage>
</organism>
<dbReference type="Pfam" id="PF01979">
    <property type="entry name" value="Amidohydro_1"/>
    <property type="match status" value="1"/>
</dbReference>
<gene>
    <name evidence="2" type="ORF">G3572_10375</name>
</gene>
<dbReference type="PANTHER" id="PTHR43668">
    <property type="entry name" value="ALLANTOINASE"/>
    <property type="match status" value="1"/>
</dbReference>
<evidence type="ECO:0000313" key="2">
    <source>
        <dbReference type="EMBL" id="NEX46611.1"/>
    </source>
</evidence>
<dbReference type="GO" id="GO:0004038">
    <property type="term" value="F:allantoinase activity"/>
    <property type="evidence" value="ECO:0007669"/>
    <property type="project" value="TreeGrafter"/>
</dbReference>
<dbReference type="EMBL" id="JAAIKE010000003">
    <property type="protein sequence ID" value="NEX46611.1"/>
    <property type="molecule type" value="Genomic_DNA"/>
</dbReference>
<dbReference type="AlphaFoldDB" id="A0A6B3RMC9"/>
<dbReference type="RefSeq" id="WP_164611490.1">
    <property type="nucleotide sequence ID" value="NZ_JAAIKE010000003.1"/>
</dbReference>
<dbReference type="InterPro" id="IPR032466">
    <property type="entry name" value="Metal_Hydrolase"/>
</dbReference>
<evidence type="ECO:0000313" key="3">
    <source>
        <dbReference type="Proteomes" id="UP000481421"/>
    </source>
</evidence>